<dbReference type="AlphaFoldDB" id="A0A3N1XKB4"/>
<accession>A0A3N1XKB4</accession>
<feature type="chain" id="PRO_5018106620" evidence="2">
    <location>
        <begin position="25"/>
        <end position="382"/>
    </location>
</feature>
<comment type="caution">
    <text evidence="3">The sequence shown here is derived from an EMBL/GenBank/DDBJ whole genome shotgun (WGS) entry which is preliminary data.</text>
</comment>
<feature type="transmembrane region" description="Helical" evidence="1">
    <location>
        <begin position="161"/>
        <end position="183"/>
    </location>
</feature>
<evidence type="ECO:0000313" key="3">
    <source>
        <dbReference type="EMBL" id="ROR27133.1"/>
    </source>
</evidence>
<dbReference type="RefSeq" id="WP_123609831.1">
    <property type="nucleotide sequence ID" value="NZ_RJVG01000007.1"/>
</dbReference>
<keyword evidence="4" id="KW-1185">Reference proteome</keyword>
<protein>
    <submittedName>
        <fullName evidence="3">Stage III sporulation protein AE</fullName>
    </submittedName>
</protein>
<evidence type="ECO:0000256" key="2">
    <source>
        <dbReference type="SAM" id="SignalP"/>
    </source>
</evidence>
<feature type="transmembrane region" description="Helical" evidence="1">
    <location>
        <begin position="237"/>
        <end position="259"/>
    </location>
</feature>
<feature type="transmembrane region" description="Helical" evidence="1">
    <location>
        <begin position="195"/>
        <end position="217"/>
    </location>
</feature>
<feature type="transmembrane region" description="Helical" evidence="1">
    <location>
        <begin position="128"/>
        <end position="149"/>
    </location>
</feature>
<gene>
    <name evidence="3" type="ORF">EDD66_10747</name>
</gene>
<feature type="transmembrane region" description="Helical" evidence="1">
    <location>
        <begin position="298"/>
        <end position="324"/>
    </location>
</feature>
<sequence>MKIFNYLFVCLIFVLFLPGSKAYAMEEAGNVDYYNDFDYEQIQSVIEDIMPGQDEIDFESYVSGLISGEKEISPSVIMNDLKDTVITQFQSDVGSILRLLSVVIIAALFTNFSNIFHNNQVSETSFYITYILLFSLITSSFITVTSLAGNTLSKLLDFMKALVPTYFLSIAFCSGSKTSLIFYEATLIIITAVDFLLIKLIIPCINIYLILTLANNISKEDHLSKLTDLMEVVIKWSLKTLLAAVIGFNAIQGMIVPAVDSMKKSFLLRASGSLPGIGDALESVTKTIYGAGVLVKNAIGVTGLVVILIIVAVPLIKLTVYAIVYRMGVAVIQPITDKRILNCMNGVSEATGLLLYTVFIGAVLFFITIAIITTSTNFGLSG</sequence>
<proteinExistence type="predicted"/>
<evidence type="ECO:0000256" key="1">
    <source>
        <dbReference type="SAM" id="Phobius"/>
    </source>
</evidence>
<evidence type="ECO:0000313" key="4">
    <source>
        <dbReference type="Proteomes" id="UP000273083"/>
    </source>
</evidence>
<feature type="transmembrane region" description="Helical" evidence="1">
    <location>
        <begin position="354"/>
        <end position="380"/>
    </location>
</feature>
<keyword evidence="1" id="KW-0472">Membrane</keyword>
<feature type="signal peptide" evidence="2">
    <location>
        <begin position="1"/>
        <end position="24"/>
    </location>
</feature>
<dbReference type="Pfam" id="PF09546">
    <property type="entry name" value="Spore_III_AE"/>
    <property type="match status" value="1"/>
</dbReference>
<reference evidence="3 4" key="1">
    <citation type="submission" date="2018-11" db="EMBL/GenBank/DDBJ databases">
        <title>Genomic Encyclopedia of Type Strains, Phase IV (KMG-IV): sequencing the most valuable type-strain genomes for metagenomic binning, comparative biology and taxonomic classification.</title>
        <authorList>
            <person name="Goeker M."/>
        </authorList>
    </citation>
    <scope>NUCLEOTIDE SEQUENCE [LARGE SCALE GENOMIC DNA]</scope>
    <source>
        <strain evidence="3 4">DSM 26537</strain>
    </source>
</reference>
<feature type="transmembrane region" description="Helical" evidence="1">
    <location>
        <begin position="96"/>
        <end position="116"/>
    </location>
</feature>
<keyword evidence="1" id="KW-0812">Transmembrane</keyword>
<dbReference type="OrthoDB" id="1706761at2"/>
<organism evidence="3 4">
    <name type="scientific">Mobilisporobacter senegalensis</name>
    <dbReference type="NCBI Taxonomy" id="1329262"/>
    <lineage>
        <taxon>Bacteria</taxon>
        <taxon>Bacillati</taxon>
        <taxon>Bacillota</taxon>
        <taxon>Clostridia</taxon>
        <taxon>Lachnospirales</taxon>
        <taxon>Lachnospiraceae</taxon>
        <taxon>Mobilisporobacter</taxon>
    </lineage>
</organism>
<keyword evidence="2" id="KW-0732">Signal</keyword>
<name>A0A3N1XKB4_9FIRM</name>
<dbReference type="InterPro" id="IPR014194">
    <property type="entry name" value="Spore_III_AE"/>
</dbReference>
<dbReference type="Proteomes" id="UP000273083">
    <property type="component" value="Unassembled WGS sequence"/>
</dbReference>
<keyword evidence="1" id="KW-1133">Transmembrane helix</keyword>
<dbReference type="EMBL" id="RJVG01000007">
    <property type="protein sequence ID" value="ROR27133.1"/>
    <property type="molecule type" value="Genomic_DNA"/>
</dbReference>